<gene>
    <name evidence="6" type="ORF">OE88DRAFT_875523</name>
</gene>
<dbReference type="Proteomes" id="UP000305948">
    <property type="component" value="Unassembled WGS sequence"/>
</dbReference>
<comment type="similarity">
    <text evidence="2">Belongs to the SPP2 family.</text>
</comment>
<sequence>MSAPTPTVSFTIRRPTPVSRNSSEPDSDSASFKIPAIPRHVAASQSAPGSPLARSANASPKLSSRTYSERDSSDEEDEEIDELVTGFDQFGAKRCVISRKVGRPGSQLTAVLVRSLHEKKKPQGPLVIPALKNRDWREFAKKRKQSNIYVPASAQATTGADGSVGGLGTRDSINSGPQKMGLQVKQMIKMEEGDDAAAPTTTEVDVKMEEDSVKEEVDEDQRALRAILASVNGEGGEDGPTIDAIRPMNEGDAYKQDVAELPDEASLADYERVPVSQFGAAMLRGMGWKEGQAASRKQKGPVEPWMPQSRPALLGIGAKEREALDDGSGKTKKRVAKGAAMKYVPVVKKEREGSGRGSGSGSPTGNERRRDRDDRRNETRSEYGKDRRERERDYERERSSDRRRYDDGRDKERGDNRKYDRSDRRDREGERPRESRRDYDRSDRDRDRDDDRRRRRDRRDA</sequence>
<dbReference type="GO" id="GO:0005681">
    <property type="term" value="C:spliceosomal complex"/>
    <property type="evidence" value="ECO:0007669"/>
    <property type="project" value="TreeGrafter"/>
</dbReference>
<feature type="region of interest" description="Disordered" evidence="4">
    <location>
        <begin position="1"/>
        <end position="80"/>
    </location>
</feature>
<feature type="compositionally biased region" description="Basic and acidic residues" evidence="4">
    <location>
        <begin position="366"/>
        <end position="461"/>
    </location>
</feature>
<feature type="compositionally biased region" description="Polar residues" evidence="4">
    <location>
        <begin position="1"/>
        <end position="10"/>
    </location>
</feature>
<dbReference type="AlphaFoldDB" id="A0A5C3MYP4"/>
<dbReference type="GO" id="GO:0003676">
    <property type="term" value="F:nucleic acid binding"/>
    <property type="evidence" value="ECO:0007669"/>
    <property type="project" value="InterPro"/>
</dbReference>
<protein>
    <recommendedName>
        <fullName evidence="5">G-patch domain-containing protein</fullName>
    </recommendedName>
</protein>
<feature type="region of interest" description="Disordered" evidence="4">
    <location>
        <begin position="289"/>
        <end position="461"/>
    </location>
</feature>
<feature type="compositionally biased region" description="Basic and acidic residues" evidence="4">
    <location>
        <begin position="318"/>
        <end position="329"/>
    </location>
</feature>
<evidence type="ECO:0000313" key="7">
    <source>
        <dbReference type="Proteomes" id="UP000305948"/>
    </source>
</evidence>
<evidence type="ECO:0000256" key="4">
    <source>
        <dbReference type="SAM" id="MobiDB-lite"/>
    </source>
</evidence>
<dbReference type="PANTHER" id="PTHR15818">
    <property type="entry name" value="G PATCH AND KOW-CONTAINING"/>
    <property type="match status" value="1"/>
</dbReference>
<dbReference type="PANTHER" id="PTHR15818:SF2">
    <property type="entry name" value="G-PATCH DOMAIN AND KOW MOTIFS-CONTAINING PROTEIN"/>
    <property type="match status" value="1"/>
</dbReference>
<feature type="compositionally biased region" description="Polar residues" evidence="4">
    <location>
        <begin position="56"/>
        <end position="66"/>
    </location>
</feature>
<dbReference type="PROSITE" id="PS50174">
    <property type="entry name" value="G_PATCH"/>
    <property type="match status" value="1"/>
</dbReference>
<evidence type="ECO:0000313" key="6">
    <source>
        <dbReference type="EMBL" id="TFK46611.1"/>
    </source>
</evidence>
<feature type="domain" description="G-patch" evidence="5">
    <location>
        <begin position="275"/>
        <end position="321"/>
    </location>
</feature>
<proteinExistence type="inferred from homology"/>
<keyword evidence="3" id="KW-0539">Nucleus</keyword>
<keyword evidence="7" id="KW-1185">Reference proteome</keyword>
<evidence type="ECO:0000256" key="3">
    <source>
        <dbReference type="ARBA" id="ARBA00023242"/>
    </source>
</evidence>
<reference evidence="6 7" key="1">
    <citation type="journal article" date="2019" name="Nat. Ecol. Evol.">
        <title>Megaphylogeny resolves global patterns of mushroom evolution.</title>
        <authorList>
            <person name="Varga T."/>
            <person name="Krizsan K."/>
            <person name="Foldi C."/>
            <person name="Dima B."/>
            <person name="Sanchez-Garcia M."/>
            <person name="Sanchez-Ramirez S."/>
            <person name="Szollosi G.J."/>
            <person name="Szarkandi J.G."/>
            <person name="Papp V."/>
            <person name="Albert L."/>
            <person name="Andreopoulos W."/>
            <person name="Angelini C."/>
            <person name="Antonin V."/>
            <person name="Barry K.W."/>
            <person name="Bougher N.L."/>
            <person name="Buchanan P."/>
            <person name="Buyck B."/>
            <person name="Bense V."/>
            <person name="Catcheside P."/>
            <person name="Chovatia M."/>
            <person name="Cooper J."/>
            <person name="Damon W."/>
            <person name="Desjardin D."/>
            <person name="Finy P."/>
            <person name="Geml J."/>
            <person name="Haridas S."/>
            <person name="Hughes K."/>
            <person name="Justo A."/>
            <person name="Karasinski D."/>
            <person name="Kautmanova I."/>
            <person name="Kiss B."/>
            <person name="Kocsube S."/>
            <person name="Kotiranta H."/>
            <person name="LaButti K.M."/>
            <person name="Lechner B.E."/>
            <person name="Liimatainen K."/>
            <person name="Lipzen A."/>
            <person name="Lukacs Z."/>
            <person name="Mihaltcheva S."/>
            <person name="Morgado L.N."/>
            <person name="Niskanen T."/>
            <person name="Noordeloos M.E."/>
            <person name="Ohm R.A."/>
            <person name="Ortiz-Santana B."/>
            <person name="Ovrebo C."/>
            <person name="Racz N."/>
            <person name="Riley R."/>
            <person name="Savchenko A."/>
            <person name="Shiryaev A."/>
            <person name="Soop K."/>
            <person name="Spirin V."/>
            <person name="Szebenyi C."/>
            <person name="Tomsovsky M."/>
            <person name="Tulloss R.E."/>
            <person name="Uehling J."/>
            <person name="Grigoriev I.V."/>
            <person name="Vagvolgyi C."/>
            <person name="Papp T."/>
            <person name="Martin F.M."/>
            <person name="Miettinen O."/>
            <person name="Hibbett D.S."/>
            <person name="Nagy L.G."/>
        </authorList>
    </citation>
    <scope>NUCLEOTIDE SEQUENCE [LARGE SCALE GENOMIC DNA]</scope>
    <source>
        <strain evidence="6 7">OMC1185</strain>
    </source>
</reference>
<dbReference type="Pfam" id="PF12656">
    <property type="entry name" value="G-patch_2"/>
    <property type="match status" value="1"/>
</dbReference>
<evidence type="ECO:0000256" key="2">
    <source>
        <dbReference type="ARBA" id="ARBA00008576"/>
    </source>
</evidence>
<dbReference type="InterPro" id="IPR045166">
    <property type="entry name" value="Spp2-like"/>
</dbReference>
<dbReference type="EMBL" id="ML213528">
    <property type="protein sequence ID" value="TFK46611.1"/>
    <property type="molecule type" value="Genomic_DNA"/>
</dbReference>
<name>A0A5C3MYP4_9AGAM</name>
<dbReference type="STRING" id="5364.A0A5C3MYP4"/>
<dbReference type="GO" id="GO:0000398">
    <property type="term" value="P:mRNA splicing, via spliceosome"/>
    <property type="evidence" value="ECO:0007669"/>
    <property type="project" value="InterPro"/>
</dbReference>
<accession>A0A5C3MYP4</accession>
<comment type="subcellular location">
    <subcellularLocation>
        <location evidence="1">Nucleus</location>
    </subcellularLocation>
</comment>
<dbReference type="InterPro" id="IPR026822">
    <property type="entry name" value="Spp2/MOS2_G-patch"/>
</dbReference>
<feature type="compositionally biased region" description="Polar residues" evidence="4">
    <location>
        <begin position="18"/>
        <end position="30"/>
    </location>
</feature>
<dbReference type="InterPro" id="IPR000467">
    <property type="entry name" value="G_patch_dom"/>
</dbReference>
<evidence type="ECO:0000256" key="1">
    <source>
        <dbReference type="ARBA" id="ARBA00004123"/>
    </source>
</evidence>
<evidence type="ECO:0000259" key="5">
    <source>
        <dbReference type="PROSITE" id="PS50174"/>
    </source>
</evidence>
<dbReference type="OrthoDB" id="5577072at2759"/>
<organism evidence="6 7">
    <name type="scientific">Heliocybe sulcata</name>
    <dbReference type="NCBI Taxonomy" id="5364"/>
    <lineage>
        <taxon>Eukaryota</taxon>
        <taxon>Fungi</taxon>
        <taxon>Dikarya</taxon>
        <taxon>Basidiomycota</taxon>
        <taxon>Agaricomycotina</taxon>
        <taxon>Agaricomycetes</taxon>
        <taxon>Gloeophyllales</taxon>
        <taxon>Gloeophyllaceae</taxon>
        <taxon>Heliocybe</taxon>
    </lineage>
</organism>